<proteinExistence type="predicted"/>
<dbReference type="CDD" id="cd07521">
    <property type="entry name" value="HAD_FCP1-like"/>
    <property type="match status" value="1"/>
</dbReference>
<dbReference type="PANTHER" id="PTHR12210">
    <property type="entry name" value="DULLARD PROTEIN PHOSPHATASE"/>
    <property type="match status" value="1"/>
</dbReference>
<dbReference type="Gramene" id="PNW82572">
    <property type="protein sequence ID" value="PNW82572"/>
    <property type="gene ID" value="CHLRE_06g284450v5"/>
</dbReference>
<dbReference type="InterPro" id="IPR004274">
    <property type="entry name" value="FCP1_dom"/>
</dbReference>
<evidence type="ECO:0000313" key="4">
    <source>
        <dbReference type="Proteomes" id="UP000006906"/>
    </source>
</evidence>
<dbReference type="OrthoDB" id="277011at2759"/>
<dbReference type="Proteomes" id="UP000006906">
    <property type="component" value="Chromosome 6"/>
</dbReference>
<dbReference type="FunFam" id="3.40.50.1000:FF:000093">
    <property type="entry name" value="NLI interacting factor-like phosphatase family protein"/>
    <property type="match status" value="1"/>
</dbReference>
<organism evidence="3 4">
    <name type="scientific">Chlamydomonas reinhardtii</name>
    <name type="common">Chlamydomonas smithii</name>
    <dbReference type="NCBI Taxonomy" id="3055"/>
    <lineage>
        <taxon>Eukaryota</taxon>
        <taxon>Viridiplantae</taxon>
        <taxon>Chlorophyta</taxon>
        <taxon>core chlorophytes</taxon>
        <taxon>Chlorophyceae</taxon>
        <taxon>CS clade</taxon>
        <taxon>Chlamydomonadales</taxon>
        <taxon>Chlamydomonadaceae</taxon>
        <taxon>Chlamydomonas</taxon>
    </lineage>
</organism>
<dbReference type="NCBIfam" id="TIGR02251">
    <property type="entry name" value="HIF-SF_euk"/>
    <property type="match status" value="1"/>
</dbReference>
<sequence>MLPPSSSHDPQNDENILAKPLVNGEGPPAEDSDGTTTLSSQPGAPEKPSVVDVSSVITQVTSVTAHRPVAPFRVAQQPQPKSWRRRFRSLLCCFAPQSQGYFRHAQDGEYSGGRFVPPQPPKVHREQLIGPKRSDDHSKKTLVLDLDETLVHSSFKPIPNPDYILPVEVDGKLVDVYVLKRPWCDHFMESVGARFEVVVFTASLAKYADPLLDLLDKQQLVRWRLFRESCFPYEGNYVKDLSCLGRDLSQTIIVDNSPHSYVFQPANAVPISTFIDNMDDQELLELLPVLNELEHAPDVRTVLGANLGLRELGG</sequence>
<dbReference type="Pfam" id="PF03031">
    <property type="entry name" value="NIF"/>
    <property type="match status" value="1"/>
</dbReference>
<dbReference type="InterPro" id="IPR011948">
    <property type="entry name" value="Dullard_phosphatase"/>
</dbReference>
<dbReference type="EMBL" id="CM008967">
    <property type="protein sequence ID" value="PNW82572.1"/>
    <property type="molecule type" value="Genomic_DNA"/>
</dbReference>
<dbReference type="SUPFAM" id="SSF56784">
    <property type="entry name" value="HAD-like"/>
    <property type="match status" value="1"/>
</dbReference>
<dbReference type="KEGG" id="cre:CHLRE_06g284450v5"/>
<protein>
    <recommendedName>
        <fullName evidence="2">FCP1 homology domain-containing protein</fullName>
    </recommendedName>
</protein>
<dbReference type="AlphaFoldDB" id="A0A2K3DPV7"/>
<dbReference type="FunCoup" id="A0A2K3DPV7">
    <property type="interactions" value="1644"/>
</dbReference>
<dbReference type="GO" id="GO:0004721">
    <property type="term" value="F:phosphoprotein phosphatase activity"/>
    <property type="evidence" value="ECO:0000318"/>
    <property type="project" value="GO_Central"/>
</dbReference>
<dbReference type="InterPro" id="IPR050365">
    <property type="entry name" value="TIM50"/>
</dbReference>
<dbReference type="InParanoid" id="A0A2K3DPV7"/>
<feature type="domain" description="FCP1 homology" evidence="2">
    <location>
        <begin position="135"/>
        <end position="293"/>
    </location>
</feature>
<reference evidence="3 4" key="1">
    <citation type="journal article" date="2007" name="Science">
        <title>The Chlamydomonas genome reveals the evolution of key animal and plant functions.</title>
        <authorList>
            <person name="Merchant S.S."/>
            <person name="Prochnik S.E."/>
            <person name="Vallon O."/>
            <person name="Harris E.H."/>
            <person name="Karpowicz S.J."/>
            <person name="Witman G.B."/>
            <person name="Terry A."/>
            <person name="Salamov A."/>
            <person name="Fritz-Laylin L.K."/>
            <person name="Marechal-Drouard L."/>
            <person name="Marshall W.F."/>
            <person name="Qu L.H."/>
            <person name="Nelson D.R."/>
            <person name="Sanderfoot A.A."/>
            <person name="Spalding M.H."/>
            <person name="Kapitonov V.V."/>
            <person name="Ren Q."/>
            <person name="Ferris P."/>
            <person name="Lindquist E."/>
            <person name="Shapiro H."/>
            <person name="Lucas S.M."/>
            <person name="Grimwood J."/>
            <person name="Schmutz J."/>
            <person name="Cardol P."/>
            <person name="Cerutti H."/>
            <person name="Chanfreau G."/>
            <person name="Chen C.L."/>
            <person name="Cognat V."/>
            <person name="Croft M.T."/>
            <person name="Dent R."/>
            <person name="Dutcher S."/>
            <person name="Fernandez E."/>
            <person name="Fukuzawa H."/>
            <person name="Gonzalez-Ballester D."/>
            <person name="Gonzalez-Halphen D."/>
            <person name="Hallmann A."/>
            <person name="Hanikenne M."/>
            <person name="Hippler M."/>
            <person name="Inwood W."/>
            <person name="Jabbari K."/>
            <person name="Kalanon M."/>
            <person name="Kuras R."/>
            <person name="Lefebvre P.A."/>
            <person name="Lemaire S.D."/>
            <person name="Lobanov A.V."/>
            <person name="Lohr M."/>
            <person name="Manuell A."/>
            <person name="Meier I."/>
            <person name="Mets L."/>
            <person name="Mittag M."/>
            <person name="Mittelmeier T."/>
            <person name="Moroney J.V."/>
            <person name="Moseley J."/>
            <person name="Napoli C."/>
            <person name="Nedelcu A.M."/>
            <person name="Niyogi K."/>
            <person name="Novoselov S.V."/>
            <person name="Paulsen I.T."/>
            <person name="Pazour G."/>
            <person name="Purton S."/>
            <person name="Ral J.P."/>
            <person name="Riano-Pachon D.M."/>
            <person name="Riekhof W."/>
            <person name="Rymarquis L."/>
            <person name="Schroda M."/>
            <person name="Stern D."/>
            <person name="Umen J."/>
            <person name="Willows R."/>
            <person name="Wilson N."/>
            <person name="Zimmer S.L."/>
            <person name="Allmer J."/>
            <person name="Balk J."/>
            <person name="Bisova K."/>
            <person name="Chen C.J."/>
            <person name="Elias M."/>
            <person name="Gendler K."/>
            <person name="Hauser C."/>
            <person name="Lamb M.R."/>
            <person name="Ledford H."/>
            <person name="Long J.C."/>
            <person name="Minagawa J."/>
            <person name="Page M.D."/>
            <person name="Pan J."/>
            <person name="Pootakham W."/>
            <person name="Roje S."/>
            <person name="Rose A."/>
            <person name="Stahlberg E."/>
            <person name="Terauchi A.M."/>
            <person name="Yang P."/>
            <person name="Ball S."/>
            <person name="Bowler C."/>
            <person name="Dieckmann C.L."/>
            <person name="Gladyshev V.N."/>
            <person name="Green P."/>
            <person name="Jorgensen R."/>
            <person name="Mayfield S."/>
            <person name="Mueller-Roeber B."/>
            <person name="Rajamani S."/>
            <person name="Sayre R.T."/>
            <person name="Brokstein P."/>
            <person name="Dubchak I."/>
            <person name="Goodstein D."/>
            <person name="Hornick L."/>
            <person name="Huang Y.W."/>
            <person name="Jhaveri J."/>
            <person name="Luo Y."/>
            <person name="Martinez D."/>
            <person name="Ngau W.C."/>
            <person name="Otillar B."/>
            <person name="Poliakov A."/>
            <person name="Porter A."/>
            <person name="Szajkowski L."/>
            <person name="Werner G."/>
            <person name="Zhou K."/>
            <person name="Grigoriev I.V."/>
            <person name="Rokhsar D.S."/>
            <person name="Grossman A.R."/>
        </authorList>
    </citation>
    <scope>NUCLEOTIDE SEQUENCE [LARGE SCALE GENOMIC DNA]</scope>
    <source>
        <strain evidence="4">CC-503</strain>
    </source>
</reference>
<name>A0A2K3DPV7_CHLRE</name>
<dbReference type="OMA" id="RESCFPY"/>
<feature type="region of interest" description="Disordered" evidence="1">
    <location>
        <begin position="1"/>
        <end position="50"/>
    </location>
</feature>
<evidence type="ECO:0000256" key="1">
    <source>
        <dbReference type="SAM" id="MobiDB-lite"/>
    </source>
</evidence>
<dbReference type="ExpressionAtlas" id="A0A2K3DPV7">
    <property type="expression patterns" value="baseline"/>
</dbReference>
<dbReference type="SMART" id="SM00577">
    <property type="entry name" value="CPDc"/>
    <property type="match status" value="1"/>
</dbReference>
<gene>
    <name evidence="3" type="ORF">CHLRE_06g284450v5</name>
</gene>
<dbReference type="GeneID" id="5720980"/>
<dbReference type="RefSeq" id="XP_042924020.1">
    <property type="nucleotide sequence ID" value="XM_043063314.1"/>
</dbReference>
<evidence type="ECO:0000313" key="3">
    <source>
        <dbReference type="EMBL" id="PNW82572.1"/>
    </source>
</evidence>
<accession>A0A2K3DPV7</accession>
<keyword evidence="4" id="KW-1185">Reference proteome</keyword>
<dbReference type="PROSITE" id="PS50969">
    <property type="entry name" value="FCP1"/>
    <property type="match status" value="1"/>
</dbReference>
<evidence type="ECO:0000259" key="2">
    <source>
        <dbReference type="PROSITE" id="PS50969"/>
    </source>
</evidence>
<dbReference type="PaxDb" id="3055-EDP01728"/>
<dbReference type="STRING" id="3055.A0A2K3DPV7"/>
<dbReference type="InterPro" id="IPR023214">
    <property type="entry name" value="HAD_sf"/>
</dbReference>
<dbReference type="Gene3D" id="3.40.50.1000">
    <property type="entry name" value="HAD superfamily/HAD-like"/>
    <property type="match status" value="1"/>
</dbReference>
<dbReference type="InterPro" id="IPR036412">
    <property type="entry name" value="HAD-like_sf"/>
</dbReference>